<accession>A0A837IN69</accession>
<dbReference type="GO" id="GO:0006730">
    <property type="term" value="P:one-carbon metabolic process"/>
    <property type="evidence" value="ECO:0007669"/>
    <property type="project" value="UniProtKB-KW"/>
</dbReference>
<keyword evidence="6 7" id="KW-0560">Oxidoreductase</keyword>
<organism evidence="9 10">
    <name type="scientific">Ligilactobacillus ruminis</name>
    <dbReference type="NCBI Taxonomy" id="1623"/>
    <lineage>
        <taxon>Bacteria</taxon>
        <taxon>Bacillati</taxon>
        <taxon>Bacillota</taxon>
        <taxon>Bacilli</taxon>
        <taxon>Lactobacillales</taxon>
        <taxon>Lactobacillaceae</taxon>
        <taxon>Ligilactobacillus</taxon>
    </lineage>
</organism>
<dbReference type="AlphaFoldDB" id="A0A837IN69"/>
<dbReference type="EMBL" id="JHAJ01000113">
    <property type="protein sequence ID" value="KLA44776.1"/>
    <property type="molecule type" value="Genomic_DNA"/>
</dbReference>
<evidence type="ECO:0000313" key="10">
    <source>
        <dbReference type="Proteomes" id="UP000035618"/>
    </source>
</evidence>
<protein>
    <recommendedName>
        <fullName evidence="3 7">Dihydrofolate reductase</fullName>
        <ecNumber evidence="3 7">1.5.1.3</ecNumber>
    </recommendedName>
</protein>
<name>A0A837IN69_9LACO</name>
<dbReference type="Gene3D" id="3.40.430.10">
    <property type="entry name" value="Dihydrofolate Reductase, subunit A"/>
    <property type="match status" value="1"/>
</dbReference>
<dbReference type="GO" id="GO:0046654">
    <property type="term" value="P:tetrahydrofolate biosynthetic process"/>
    <property type="evidence" value="ECO:0007669"/>
    <property type="project" value="UniProtKB-UniPathway"/>
</dbReference>
<evidence type="ECO:0000256" key="7">
    <source>
        <dbReference type="PIRNR" id="PIRNR000194"/>
    </source>
</evidence>
<comment type="function">
    <text evidence="7">Key enzyme in folate metabolism. Catalyzes an essential reaction for de novo glycine and purine synthesis, and for DNA precursor synthesis.</text>
</comment>
<feature type="domain" description="DHFR" evidence="8">
    <location>
        <begin position="7"/>
        <end position="172"/>
    </location>
</feature>
<dbReference type="PROSITE" id="PS51330">
    <property type="entry name" value="DHFR_2"/>
    <property type="match status" value="1"/>
</dbReference>
<evidence type="ECO:0000256" key="6">
    <source>
        <dbReference type="ARBA" id="ARBA00023002"/>
    </source>
</evidence>
<evidence type="ECO:0000259" key="8">
    <source>
        <dbReference type="PROSITE" id="PS51330"/>
    </source>
</evidence>
<dbReference type="SUPFAM" id="SSF53597">
    <property type="entry name" value="Dihydrofolate reductase-like"/>
    <property type="match status" value="1"/>
</dbReference>
<dbReference type="PANTHER" id="PTHR48069:SF3">
    <property type="entry name" value="DIHYDROFOLATE REDUCTASE"/>
    <property type="match status" value="1"/>
</dbReference>
<dbReference type="EC" id="1.5.1.3" evidence="3 7"/>
<comment type="pathway">
    <text evidence="1 7">Cofactor biosynthesis; tetrahydrofolate biosynthesis; 5,6,7,8-tetrahydrofolate from 7,8-dihydrofolate: step 1/1.</text>
</comment>
<dbReference type="Proteomes" id="UP000035618">
    <property type="component" value="Unassembled WGS sequence"/>
</dbReference>
<dbReference type="GO" id="GO:0005829">
    <property type="term" value="C:cytosol"/>
    <property type="evidence" value="ECO:0007669"/>
    <property type="project" value="TreeGrafter"/>
</dbReference>
<dbReference type="PANTHER" id="PTHR48069">
    <property type="entry name" value="DIHYDROFOLATE REDUCTASE"/>
    <property type="match status" value="1"/>
</dbReference>
<dbReference type="InterPro" id="IPR001796">
    <property type="entry name" value="DHFR_dom"/>
</dbReference>
<dbReference type="GO" id="GO:0046655">
    <property type="term" value="P:folic acid metabolic process"/>
    <property type="evidence" value="ECO:0007669"/>
    <property type="project" value="TreeGrafter"/>
</dbReference>
<evidence type="ECO:0000256" key="2">
    <source>
        <dbReference type="ARBA" id="ARBA00009539"/>
    </source>
</evidence>
<proteinExistence type="inferred from homology"/>
<sequence>MTGGTEMLAYIWAEDSAHHIGINGRLPWHLPNDLAYFKRQTSGHPMIMGKKTFDSFPKLLPGRLHVILTHSIEFEKEYADNDQVVVVHNENDLRKWLAEHDSEITFVIGGASLFKMFKDDVDLLYVTKIKEKFDADTTMPDLDMDRFALKYEEKGTTDEKNQYQHTFFVYERK</sequence>
<evidence type="ECO:0000256" key="1">
    <source>
        <dbReference type="ARBA" id="ARBA00004903"/>
    </source>
</evidence>
<reference evidence="9 10" key="1">
    <citation type="journal article" date="2015" name="BMC Microbiol.">
        <title>Lactobacillus ruminis strains cluster according to their mammalian gut source.</title>
        <authorList>
            <person name="O' Donnell M.M."/>
            <person name="Harris H.M."/>
            <person name="Lynch D.B."/>
            <person name="Ross R.P."/>
            <person name="O'Toole P.W."/>
        </authorList>
    </citation>
    <scope>NUCLEOTIDE SEQUENCE [LARGE SCALE GENOMIC DNA]</scope>
    <source>
        <strain evidence="9 10">ATCC 27780</strain>
    </source>
</reference>
<keyword evidence="4 7" id="KW-0554">One-carbon metabolism</keyword>
<evidence type="ECO:0000313" key="9">
    <source>
        <dbReference type="EMBL" id="KLA44776.1"/>
    </source>
</evidence>
<evidence type="ECO:0000256" key="4">
    <source>
        <dbReference type="ARBA" id="ARBA00022563"/>
    </source>
</evidence>
<dbReference type="GO" id="GO:0050661">
    <property type="term" value="F:NADP binding"/>
    <property type="evidence" value="ECO:0007669"/>
    <property type="project" value="InterPro"/>
</dbReference>
<dbReference type="PIRSF" id="PIRSF000194">
    <property type="entry name" value="DHFR"/>
    <property type="match status" value="1"/>
</dbReference>
<comment type="caution">
    <text evidence="9">The sequence shown here is derived from an EMBL/GenBank/DDBJ whole genome shotgun (WGS) entry which is preliminary data.</text>
</comment>
<dbReference type="GO" id="GO:0046452">
    <property type="term" value="P:dihydrofolate metabolic process"/>
    <property type="evidence" value="ECO:0007669"/>
    <property type="project" value="TreeGrafter"/>
</dbReference>
<dbReference type="GO" id="GO:0004146">
    <property type="term" value="F:dihydrofolate reductase activity"/>
    <property type="evidence" value="ECO:0007669"/>
    <property type="project" value="UniProtKB-EC"/>
</dbReference>
<dbReference type="InterPro" id="IPR012259">
    <property type="entry name" value="DHFR"/>
</dbReference>
<comment type="catalytic activity">
    <reaction evidence="7">
        <text>(6S)-5,6,7,8-tetrahydrofolate + NADP(+) = 7,8-dihydrofolate + NADPH + H(+)</text>
        <dbReference type="Rhea" id="RHEA:15009"/>
        <dbReference type="ChEBI" id="CHEBI:15378"/>
        <dbReference type="ChEBI" id="CHEBI:57451"/>
        <dbReference type="ChEBI" id="CHEBI:57453"/>
        <dbReference type="ChEBI" id="CHEBI:57783"/>
        <dbReference type="ChEBI" id="CHEBI:58349"/>
        <dbReference type="EC" id="1.5.1.3"/>
    </reaction>
</comment>
<evidence type="ECO:0000256" key="5">
    <source>
        <dbReference type="ARBA" id="ARBA00022857"/>
    </source>
</evidence>
<dbReference type="PRINTS" id="PR00070">
    <property type="entry name" value="DHFR"/>
</dbReference>
<dbReference type="Pfam" id="PF00186">
    <property type="entry name" value="DHFR_1"/>
    <property type="match status" value="1"/>
</dbReference>
<evidence type="ECO:0000256" key="3">
    <source>
        <dbReference type="ARBA" id="ARBA00012856"/>
    </source>
</evidence>
<dbReference type="CDD" id="cd00209">
    <property type="entry name" value="DHFR"/>
    <property type="match status" value="1"/>
</dbReference>
<keyword evidence="5 7" id="KW-0521">NADP</keyword>
<dbReference type="InterPro" id="IPR024072">
    <property type="entry name" value="DHFR-like_dom_sf"/>
</dbReference>
<gene>
    <name evidence="9" type="ORF">LRB_1544</name>
</gene>
<dbReference type="UniPathway" id="UPA00077">
    <property type="reaction ID" value="UER00158"/>
</dbReference>
<comment type="similarity">
    <text evidence="2 7">Belongs to the dihydrofolate reductase family.</text>
</comment>